<name>A0A069PJZ5_9BURK</name>
<dbReference type="EMBL" id="JFHC01000034">
    <property type="protein sequence ID" value="KDR40930.1"/>
    <property type="molecule type" value="Genomic_DNA"/>
</dbReference>
<protein>
    <submittedName>
        <fullName evidence="1">Uncharacterized protein</fullName>
    </submittedName>
</protein>
<organism evidence="1 2">
    <name type="scientific">Caballeronia glathei</name>
    <dbReference type="NCBI Taxonomy" id="60547"/>
    <lineage>
        <taxon>Bacteria</taxon>
        <taxon>Pseudomonadati</taxon>
        <taxon>Pseudomonadota</taxon>
        <taxon>Betaproteobacteria</taxon>
        <taxon>Burkholderiales</taxon>
        <taxon>Burkholderiaceae</taxon>
        <taxon>Caballeronia</taxon>
    </lineage>
</organism>
<keyword evidence="2" id="KW-1185">Reference proteome</keyword>
<evidence type="ECO:0000313" key="1">
    <source>
        <dbReference type="EMBL" id="KDR40930.1"/>
    </source>
</evidence>
<accession>A0A069PJZ5</accession>
<dbReference type="AlphaFoldDB" id="A0A069PJZ5"/>
<sequence>MENGPWPASADDIPDHISIQLGIDLFAKANPSALTTDSLLRSISAVPVPWGRGRDHAKELHKCLR</sequence>
<evidence type="ECO:0000313" key="2">
    <source>
        <dbReference type="Proteomes" id="UP000027466"/>
    </source>
</evidence>
<dbReference type="Proteomes" id="UP000027466">
    <property type="component" value="Unassembled WGS sequence"/>
</dbReference>
<proteinExistence type="predicted"/>
<gene>
    <name evidence="1" type="ORF">BG61_22310</name>
</gene>
<comment type="caution">
    <text evidence="1">The sequence shown here is derived from an EMBL/GenBank/DDBJ whole genome shotgun (WGS) entry which is preliminary data.</text>
</comment>
<reference evidence="1 2" key="1">
    <citation type="submission" date="2014-03" db="EMBL/GenBank/DDBJ databases">
        <title>Draft Genome Sequences of Four Burkholderia Strains.</title>
        <authorList>
            <person name="Liu X.Y."/>
            <person name="Li C.X."/>
            <person name="Xu J.H."/>
        </authorList>
    </citation>
    <scope>NUCLEOTIDE SEQUENCE [LARGE SCALE GENOMIC DNA]</scope>
    <source>
        <strain evidence="1 2">DSM 50014</strain>
    </source>
</reference>